<keyword evidence="2" id="KW-0472">Membrane</keyword>
<protein>
    <submittedName>
        <fullName evidence="3">Putative transmembrane protein</fullName>
    </submittedName>
</protein>
<feature type="region of interest" description="Disordered" evidence="1">
    <location>
        <begin position="1"/>
        <end position="21"/>
    </location>
</feature>
<gene>
    <name evidence="3" type="ORF">TGDOM2_316260</name>
</gene>
<dbReference type="OrthoDB" id="330251at2759"/>
<feature type="transmembrane region" description="Helical" evidence="2">
    <location>
        <begin position="619"/>
        <end position="637"/>
    </location>
</feature>
<comment type="caution">
    <text evidence="3">The sequence shown here is derived from an EMBL/GenBank/DDBJ whole genome shotgun (WGS) entry which is preliminary data.</text>
</comment>
<feature type="region of interest" description="Disordered" evidence="1">
    <location>
        <begin position="176"/>
        <end position="208"/>
    </location>
</feature>
<feature type="transmembrane region" description="Helical" evidence="2">
    <location>
        <begin position="536"/>
        <end position="558"/>
    </location>
</feature>
<feature type="transmembrane region" description="Helical" evidence="2">
    <location>
        <begin position="29"/>
        <end position="50"/>
    </location>
</feature>
<evidence type="ECO:0000313" key="3">
    <source>
        <dbReference type="EMBL" id="KFG36621.1"/>
    </source>
</evidence>
<feature type="transmembrane region" description="Helical" evidence="2">
    <location>
        <begin position="788"/>
        <end position="809"/>
    </location>
</feature>
<name>A0A086JWV3_TOXGO</name>
<accession>A0A086JWV3</accession>
<reference evidence="3 4" key="1">
    <citation type="submission" date="2014-02" db="EMBL/GenBank/DDBJ databases">
        <authorList>
            <person name="Sibley D."/>
            <person name="Venepally P."/>
            <person name="Karamycheva S."/>
            <person name="Hadjithomas M."/>
            <person name="Khan A."/>
            <person name="Brunk B."/>
            <person name="Roos D."/>
            <person name="Caler E."/>
            <person name="Lorenzi H."/>
        </authorList>
    </citation>
    <scope>NUCLEOTIDE SEQUENCE [LARGE SCALE GENOMIC DNA]</scope>
    <source>
        <strain evidence="3 4">GAB2-2007-GAL-DOM2</strain>
    </source>
</reference>
<evidence type="ECO:0000313" key="4">
    <source>
        <dbReference type="Proteomes" id="UP000028837"/>
    </source>
</evidence>
<organism evidence="3 4">
    <name type="scientific">Toxoplasma gondii GAB2-2007-GAL-DOM2</name>
    <dbReference type="NCBI Taxonomy" id="1130820"/>
    <lineage>
        <taxon>Eukaryota</taxon>
        <taxon>Sar</taxon>
        <taxon>Alveolata</taxon>
        <taxon>Apicomplexa</taxon>
        <taxon>Conoidasida</taxon>
        <taxon>Coccidia</taxon>
        <taxon>Eucoccidiorida</taxon>
        <taxon>Eimeriorina</taxon>
        <taxon>Sarcocystidae</taxon>
        <taxon>Toxoplasma</taxon>
    </lineage>
</organism>
<feature type="transmembrane region" description="Helical" evidence="2">
    <location>
        <begin position="578"/>
        <end position="598"/>
    </location>
</feature>
<keyword evidence="2 3" id="KW-0812">Transmembrane</keyword>
<dbReference type="VEuPathDB" id="ToxoDB:TGDOM2_316260"/>
<evidence type="ECO:0000256" key="2">
    <source>
        <dbReference type="SAM" id="Phobius"/>
    </source>
</evidence>
<dbReference type="Proteomes" id="UP000028837">
    <property type="component" value="Unassembled WGS sequence"/>
</dbReference>
<feature type="transmembrane region" description="Helical" evidence="2">
    <location>
        <begin position="752"/>
        <end position="776"/>
    </location>
</feature>
<feature type="region of interest" description="Disordered" evidence="1">
    <location>
        <begin position="97"/>
        <end position="159"/>
    </location>
</feature>
<sequence length="873" mass="96163">MMVSRTPGSEQEPSSRGVFRSTGLGTQSLLTRIGFHIFLALLLAFLSSVFTPGPLALARPAEFTRKIPQREGATFDVASLSYRVRQSRPTSFFEETINTSSSAEDHAPPTATHVDGVHSGPQRRRAGSEASLLLLGRSESESVSTRGDPKRVLDQDVGNQRRKTLTHLIRNRFTSPNKEGLTLHGARELTAETSRPSGKSSRDGSNHEAHEQVYQISAVGGGAHLKPQRAYGFYEAEHRTSLKNATRRFVPAEQPVEVAADESNLSNQAESNKDFFSALAASAKMHAPFVSEFLAPWTRLVVGTCLSTTSFICCVLLVVYLYFAVRILALCRALRLQSVLNSRGDAASFFGRGRSDRTYALAKHQTWFSGEGGFDTEWILGGWPGTALTALSGFGEPWEHVLSKAAAARMERLKLQAAERPSLDWVSCSATKAQAMRDCKPSTEADEVDLSEWDRSRLFEGPIGVHFSLSPYGSNSCCQTVFGSRHLQTIRTSPGVLDPFETWGPYPGEHASVDTADTQEEPAFQLAATYMQNRTFVWWASYFVATCAFIILFLLMALEADQLLLSRAFLALGGRPLQLSSFWQLLAALHWVSALCLLRGILSDYSHATNGAFHGRQKFFLSVILSVLSFIFLFVIFDRESSYPAQCLGQHHSLPPMAATAGPNSPKELPPSPKRIAGPYGSRREEEINADVFHKDATALSAFAFIIPESATVLDPYTYGRATQRPSNTAAVAGSGWSPECAAIARVSAYRLGLSVACFLFLRLFCLFVVLSLATSEDAFQQKRDSQATVSFSWLVAGVSFALVDLFPFPLLSTGPLAHWFPVRGVDILLCSQCLCHLFFFKHVQRELYYATHSSIKVAIRKMQETFCLKSFD</sequence>
<feature type="compositionally biased region" description="Polar residues" evidence="1">
    <location>
        <begin position="1"/>
        <end position="14"/>
    </location>
</feature>
<feature type="region of interest" description="Disordered" evidence="1">
    <location>
        <begin position="659"/>
        <end position="680"/>
    </location>
</feature>
<dbReference type="AlphaFoldDB" id="A0A086JWV3"/>
<feature type="compositionally biased region" description="Low complexity" evidence="1">
    <location>
        <begin position="128"/>
        <end position="137"/>
    </location>
</feature>
<dbReference type="EMBL" id="AHZU02001075">
    <property type="protein sequence ID" value="KFG36621.1"/>
    <property type="molecule type" value="Genomic_DNA"/>
</dbReference>
<evidence type="ECO:0000256" key="1">
    <source>
        <dbReference type="SAM" id="MobiDB-lite"/>
    </source>
</evidence>
<feature type="transmembrane region" description="Helical" evidence="2">
    <location>
        <begin position="300"/>
        <end position="325"/>
    </location>
</feature>
<proteinExistence type="predicted"/>
<keyword evidence="2" id="KW-1133">Transmembrane helix</keyword>